<comment type="caution">
    <text evidence="6">The sequence shown here is derived from an EMBL/GenBank/DDBJ whole genome shotgun (WGS) entry which is preliminary data.</text>
</comment>
<keyword evidence="2" id="KW-0408">Iron</keyword>
<dbReference type="Gene3D" id="3.40.50.360">
    <property type="match status" value="1"/>
</dbReference>
<evidence type="ECO:0008006" key="8">
    <source>
        <dbReference type="Google" id="ProtNLM"/>
    </source>
</evidence>
<dbReference type="InterPro" id="IPR029039">
    <property type="entry name" value="Flavoprotein-like_sf"/>
</dbReference>
<dbReference type="InterPro" id="IPR047964">
    <property type="entry name" value="EFR1-like"/>
</dbReference>
<protein>
    <recommendedName>
        <fullName evidence="8">4Fe-4S ferredoxin</fullName>
    </recommendedName>
</protein>
<sequence>MSRIIYYFSGTGNSLVVARDIARKIDGQFISIPSVIHQEIIKTEADMIGIVFPMYHHGVPLIIKRFINKMDDLEKKYIFGVCTYGNSPGICLKYLERMVKSRGGKLAAGFAVNMPYNYIFPSFVLKDFFHSFVLRKTSKEKQQNMLDHWKQKLEIICEYVQAWKEGELETKADVIEHLVDSLLRDTLQKSVWLKVAGFKGHTNLPFQESIQLMDHGFKCDDKCNRCGICSKICPVKNINMVDGLPVWQHHCEQCFACLQWCPKEAIQFSNRTSRGKRYHHPDVKLSDMMINGKN</sequence>
<keyword evidence="3" id="KW-0411">Iron-sulfur</keyword>
<organism evidence="6 7">
    <name type="scientific">Candidatus Sediminicultor quintus</name>
    <dbReference type="NCBI Taxonomy" id="1797291"/>
    <lineage>
        <taxon>Bacteria</taxon>
        <taxon>Pseudomonadati</taxon>
        <taxon>Atribacterota</taxon>
        <taxon>Candidatus Phoenicimicrobiia</taxon>
        <taxon>Candidatus Pheonicimicrobiales</taxon>
        <taxon>Candidatus Phoenicimicrobiaceae</taxon>
        <taxon>Candidatus Sediminicultor</taxon>
    </lineage>
</organism>
<proteinExistence type="predicted"/>
<dbReference type="GO" id="GO:0046872">
    <property type="term" value="F:metal ion binding"/>
    <property type="evidence" value="ECO:0007669"/>
    <property type="project" value="UniProtKB-KW"/>
</dbReference>
<dbReference type="SUPFAM" id="SSF52218">
    <property type="entry name" value="Flavoproteins"/>
    <property type="match status" value="1"/>
</dbReference>
<feature type="domain" description="4Fe-4S ferredoxin-type" evidence="5">
    <location>
        <begin position="251"/>
        <end position="271"/>
    </location>
</feature>
<evidence type="ECO:0000259" key="4">
    <source>
        <dbReference type="PROSITE" id="PS50902"/>
    </source>
</evidence>
<dbReference type="EMBL" id="MEYH01000017">
    <property type="protein sequence ID" value="OGD17111.1"/>
    <property type="molecule type" value="Genomic_DNA"/>
</dbReference>
<dbReference type="GO" id="GO:0010181">
    <property type="term" value="F:FMN binding"/>
    <property type="evidence" value="ECO:0007669"/>
    <property type="project" value="InterPro"/>
</dbReference>
<feature type="domain" description="Flavodoxin-like" evidence="4">
    <location>
        <begin position="3"/>
        <end position="154"/>
    </location>
</feature>
<evidence type="ECO:0000256" key="1">
    <source>
        <dbReference type="ARBA" id="ARBA00022723"/>
    </source>
</evidence>
<feature type="domain" description="4Fe-4S ferredoxin-type" evidence="5">
    <location>
        <begin position="213"/>
        <end position="243"/>
    </location>
</feature>
<dbReference type="InterPro" id="IPR008254">
    <property type="entry name" value="Flavodoxin/NO_synth"/>
</dbReference>
<evidence type="ECO:0000256" key="3">
    <source>
        <dbReference type="ARBA" id="ARBA00023014"/>
    </source>
</evidence>
<accession>A0A1F5AF28</accession>
<dbReference type="Pfam" id="PF12724">
    <property type="entry name" value="Flavodoxin_5"/>
    <property type="match status" value="1"/>
</dbReference>
<keyword evidence="1" id="KW-0479">Metal-binding</keyword>
<reference evidence="6 7" key="1">
    <citation type="journal article" date="2016" name="Nat. Commun.">
        <title>Thousands of microbial genomes shed light on interconnected biogeochemical processes in an aquifer system.</title>
        <authorList>
            <person name="Anantharaman K."/>
            <person name="Brown C.T."/>
            <person name="Hug L.A."/>
            <person name="Sharon I."/>
            <person name="Castelle C.J."/>
            <person name="Probst A.J."/>
            <person name="Thomas B.C."/>
            <person name="Singh A."/>
            <person name="Wilkins M.J."/>
            <person name="Karaoz U."/>
            <person name="Brodie E.L."/>
            <person name="Williams K.H."/>
            <person name="Hubbard S.S."/>
            <person name="Banfield J.F."/>
        </authorList>
    </citation>
    <scope>NUCLEOTIDE SEQUENCE [LARGE SCALE GENOMIC DNA]</scope>
</reference>
<dbReference type="PROSITE" id="PS51379">
    <property type="entry name" value="4FE4S_FER_2"/>
    <property type="match status" value="2"/>
</dbReference>
<evidence type="ECO:0000259" key="5">
    <source>
        <dbReference type="PROSITE" id="PS51379"/>
    </source>
</evidence>
<dbReference type="STRING" id="1797291.A2V47_07260"/>
<dbReference type="Proteomes" id="UP000177701">
    <property type="component" value="Unassembled WGS sequence"/>
</dbReference>
<dbReference type="InterPro" id="IPR026816">
    <property type="entry name" value="Flavodoxin_dom"/>
</dbReference>
<dbReference type="SUPFAM" id="SSF54862">
    <property type="entry name" value="4Fe-4S ferredoxins"/>
    <property type="match status" value="1"/>
</dbReference>
<dbReference type="NCBIfam" id="NF038196">
    <property type="entry name" value="ferrodoxin_EFR1"/>
    <property type="match status" value="1"/>
</dbReference>
<dbReference type="GO" id="GO:0051536">
    <property type="term" value="F:iron-sulfur cluster binding"/>
    <property type="evidence" value="ECO:0007669"/>
    <property type="project" value="UniProtKB-KW"/>
</dbReference>
<gene>
    <name evidence="6" type="ORF">A2V47_07260</name>
</gene>
<dbReference type="PROSITE" id="PS00198">
    <property type="entry name" value="4FE4S_FER_1"/>
    <property type="match status" value="1"/>
</dbReference>
<evidence type="ECO:0000256" key="2">
    <source>
        <dbReference type="ARBA" id="ARBA00023004"/>
    </source>
</evidence>
<dbReference type="AlphaFoldDB" id="A0A1F5AF28"/>
<dbReference type="InterPro" id="IPR017896">
    <property type="entry name" value="4Fe4S_Fe-S-bd"/>
</dbReference>
<name>A0A1F5AF28_9BACT</name>
<evidence type="ECO:0000313" key="6">
    <source>
        <dbReference type="EMBL" id="OGD17111.1"/>
    </source>
</evidence>
<evidence type="ECO:0000313" key="7">
    <source>
        <dbReference type="Proteomes" id="UP000177701"/>
    </source>
</evidence>
<dbReference type="InterPro" id="IPR017900">
    <property type="entry name" value="4Fe4S_Fe_S_CS"/>
</dbReference>
<dbReference type="PROSITE" id="PS50902">
    <property type="entry name" value="FLAVODOXIN_LIKE"/>
    <property type="match status" value="1"/>
</dbReference>
<dbReference type="Gene3D" id="3.30.70.20">
    <property type="match status" value="1"/>
</dbReference>